<feature type="domain" description="Pre-rRNA-processing protein RIX1 N-terminal" evidence="6">
    <location>
        <begin position="20"/>
        <end position="219"/>
    </location>
</feature>
<keyword evidence="4" id="KW-0539">Nucleus</keyword>
<evidence type="ECO:0000313" key="8">
    <source>
        <dbReference type="Proteomes" id="UP000886653"/>
    </source>
</evidence>
<feature type="region of interest" description="Disordered" evidence="5">
    <location>
        <begin position="782"/>
        <end position="832"/>
    </location>
</feature>
<evidence type="ECO:0000313" key="7">
    <source>
        <dbReference type="EMBL" id="KAG0140687.1"/>
    </source>
</evidence>
<dbReference type="Proteomes" id="UP000886653">
    <property type="component" value="Unassembled WGS sequence"/>
</dbReference>
<evidence type="ECO:0000256" key="1">
    <source>
        <dbReference type="ARBA" id="ARBA00004123"/>
    </source>
</evidence>
<dbReference type="AlphaFoldDB" id="A0A9P6NAE5"/>
<dbReference type="OrthoDB" id="20900at2759"/>
<sequence>MTSRSNPPSASASVSVGLILNTWLATDPIAIQSIESVCTVLDQFQIIRQLSYENRGESKTNSTVLNRWLLRINSLLGSRSPQAYSLGARLAISTSQQFATTLLTQGAGWLTVALTILGRCPTENLSSSLVSPVISLALHIFEQGSQWPEFARENCDPKALMGLTRSLIALSSEEIRDLETRSIALRALSTLLLRYSTTLRPVATQLQSLALAQLLHPDDKLSTHAVGLLISLYRLSGKVDATVAWSTTTKGTIGTLDTLLDTLVSPLWNESVIFSEANADGHRLAPLDISLQSLLSSASDADVERDQLPINQIPLLLERLNRLVRVLVKMLSEPTERPVSVPIGELCRLAWRLLSIGKAGVKDRPDVSWKSAWDCVGATAILRTLGCRLIAQIVTTTSDAFIPFSTPTLLIIASAVDAMNTIESGDLDVSVLYTTYSRITTCCPSNPDTINSTLEPILKVIFRDIKNICGRESHTSGPEPDAMKSCKSKSKAKRYESDQAWARPKVVDQLALVQGERALKALEVLSLSVPHFFPSPYLTVLVRHLVWLASHVSFLSPLSNISTTATTALTGLSAPSATSPGFAFASRASLRPAILRCLISCIPIQRTSTQSAMGLNLAESMVGILSQLLICSDNETSEMVDLARTGMRQIGLLVRPRVPPISLTQAQSRTEEDAEMEADEEDVPNDCADDIDRPSAPLPSDFPQSLPLFNSQATYHQNKPTDLNDVSISASTVSHTTIPITSQSTLEPSTSILSNNVTSPSTNIPAYESFEKNGTAMIQTKRKSNEMGSLPNVDEPKQKQLRRRLRTEPAEVNDSDGSEIPQLNLEESEGEE</sequence>
<feature type="region of interest" description="Disordered" evidence="5">
    <location>
        <begin position="663"/>
        <end position="686"/>
    </location>
</feature>
<evidence type="ECO:0000256" key="5">
    <source>
        <dbReference type="SAM" id="MobiDB-lite"/>
    </source>
</evidence>
<dbReference type="InterPro" id="IPR016024">
    <property type="entry name" value="ARM-type_fold"/>
</dbReference>
<dbReference type="PANTHER" id="PTHR34105:SF1">
    <property type="entry name" value="PROLINE-, GLUTAMIC ACID- AND LEUCINE-RICH PROTEIN 1"/>
    <property type="match status" value="1"/>
</dbReference>
<gene>
    <name evidence="7" type="ORF">CROQUDRAFT_69128</name>
</gene>
<protein>
    <recommendedName>
        <fullName evidence="3">Pre-rRNA-processing protein RIX1</fullName>
    </recommendedName>
</protein>
<name>A0A9P6NAE5_9BASI</name>
<organism evidence="7 8">
    <name type="scientific">Cronartium quercuum f. sp. fusiforme G11</name>
    <dbReference type="NCBI Taxonomy" id="708437"/>
    <lineage>
        <taxon>Eukaryota</taxon>
        <taxon>Fungi</taxon>
        <taxon>Dikarya</taxon>
        <taxon>Basidiomycota</taxon>
        <taxon>Pucciniomycotina</taxon>
        <taxon>Pucciniomycetes</taxon>
        <taxon>Pucciniales</taxon>
        <taxon>Coleosporiaceae</taxon>
        <taxon>Cronartium</taxon>
    </lineage>
</organism>
<dbReference type="PANTHER" id="PTHR34105">
    <property type="entry name" value="PROLINE-, GLUTAMIC ACID- AND LEUCINE-RICH PROTEIN 1"/>
    <property type="match status" value="1"/>
</dbReference>
<evidence type="ECO:0000256" key="2">
    <source>
        <dbReference type="ARBA" id="ARBA00010511"/>
    </source>
</evidence>
<dbReference type="EMBL" id="MU167427">
    <property type="protein sequence ID" value="KAG0140687.1"/>
    <property type="molecule type" value="Genomic_DNA"/>
</dbReference>
<comment type="subcellular location">
    <subcellularLocation>
        <location evidence="1">Nucleus</location>
    </subcellularLocation>
</comment>
<dbReference type="SUPFAM" id="SSF48371">
    <property type="entry name" value="ARM repeat"/>
    <property type="match status" value="1"/>
</dbReference>
<keyword evidence="8" id="KW-1185">Reference proteome</keyword>
<evidence type="ECO:0000256" key="4">
    <source>
        <dbReference type="ARBA" id="ARBA00023242"/>
    </source>
</evidence>
<dbReference type="GO" id="GO:0006364">
    <property type="term" value="P:rRNA processing"/>
    <property type="evidence" value="ECO:0007669"/>
    <property type="project" value="TreeGrafter"/>
</dbReference>
<evidence type="ECO:0000256" key="3">
    <source>
        <dbReference type="ARBA" id="ARBA00021502"/>
    </source>
</evidence>
<comment type="caution">
    <text evidence="7">The sequence shown here is derived from an EMBL/GenBank/DDBJ whole genome shotgun (WGS) entry which is preliminary data.</text>
</comment>
<proteinExistence type="inferred from homology"/>
<dbReference type="InterPro" id="IPR012583">
    <property type="entry name" value="RIX1_N"/>
</dbReference>
<dbReference type="GO" id="GO:0005634">
    <property type="term" value="C:nucleus"/>
    <property type="evidence" value="ECO:0007669"/>
    <property type="project" value="UniProtKB-SubCell"/>
</dbReference>
<feature type="compositionally biased region" description="Acidic residues" evidence="5">
    <location>
        <begin position="672"/>
        <end position="686"/>
    </location>
</feature>
<dbReference type="Pfam" id="PF08167">
    <property type="entry name" value="RIX1"/>
    <property type="match status" value="1"/>
</dbReference>
<accession>A0A9P6NAE5</accession>
<evidence type="ECO:0000259" key="6">
    <source>
        <dbReference type="Pfam" id="PF08167"/>
    </source>
</evidence>
<comment type="similarity">
    <text evidence="2">Belongs to the RIX1/PELP1 family.</text>
</comment>
<reference evidence="7" key="1">
    <citation type="submission" date="2013-11" db="EMBL/GenBank/DDBJ databases">
        <title>Genome sequence of the fusiform rust pathogen reveals effectors for host alternation and coevolution with pine.</title>
        <authorList>
            <consortium name="DOE Joint Genome Institute"/>
            <person name="Smith K."/>
            <person name="Pendleton A."/>
            <person name="Kubisiak T."/>
            <person name="Anderson C."/>
            <person name="Salamov A."/>
            <person name="Aerts A."/>
            <person name="Riley R."/>
            <person name="Clum A."/>
            <person name="Lindquist E."/>
            <person name="Ence D."/>
            <person name="Campbell M."/>
            <person name="Kronenberg Z."/>
            <person name="Feau N."/>
            <person name="Dhillon B."/>
            <person name="Hamelin R."/>
            <person name="Burleigh J."/>
            <person name="Smith J."/>
            <person name="Yandell M."/>
            <person name="Nelson C."/>
            <person name="Grigoriev I."/>
            <person name="Davis J."/>
        </authorList>
    </citation>
    <scope>NUCLEOTIDE SEQUENCE</scope>
    <source>
        <strain evidence="7">G11</strain>
    </source>
</reference>